<name>A0A0R3KM45_9BRAD</name>
<dbReference type="OrthoDB" id="9804559at2"/>
<dbReference type="InterPro" id="IPR053967">
    <property type="entry name" value="LlgE_F_G-like_D1"/>
</dbReference>
<dbReference type="PANTHER" id="PTHR30435">
    <property type="entry name" value="FLAGELLAR PROTEIN"/>
    <property type="match status" value="1"/>
</dbReference>
<dbReference type="Pfam" id="PF22692">
    <property type="entry name" value="LlgE_F_G_D1"/>
    <property type="match status" value="1"/>
</dbReference>
<dbReference type="GO" id="GO:0030694">
    <property type="term" value="C:bacterial-type flagellum basal body, rod"/>
    <property type="evidence" value="ECO:0007669"/>
    <property type="project" value="UniProtKB-UniRule"/>
</dbReference>
<dbReference type="STRING" id="280332.CQ12_32875"/>
<feature type="domain" description="Flagellar basal body rod protein N-terminal" evidence="5">
    <location>
        <begin position="5"/>
        <end position="35"/>
    </location>
</feature>
<reference evidence="8 9" key="1">
    <citation type="submission" date="2014-03" db="EMBL/GenBank/DDBJ databases">
        <title>Bradyrhizobium valentinum sp. nov., isolated from effective nodules of Lupinus mariae-josephae, a lupine endemic of basic-lime soils in Eastern Spain.</title>
        <authorList>
            <person name="Duran D."/>
            <person name="Rey L."/>
            <person name="Navarro A."/>
            <person name="Busquets A."/>
            <person name="Imperial J."/>
            <person name="Ruiz-Argueso T."/>
        </authorList>
    </citation>
    <scope>NUCLEOTIDE SEQUENCE [LARGE SCALE GENOMIC DNA]</scope>
    <source>
        <strain evidence="8 9">PAC68</strain>
    </source>
</reference>
<sequence length="254" mass="27864">MENMLLVGLSRKMTLERQLDVVANNVANINTTGFKADRSLFEEYLRSPAHEDNFMRADRRVSFVHDRATYHDFAAGPSEHTKNPLDIAIDGKAFLVVQTAAGERYTRDGGLQVNNQGQLVTTSGDLVQGTSGPIVFQPTDKSINIAADGNITVVEGTGRTDTVRGKLRLVSFADPQKLVKEGGNLYSAGQGIAPQPDVTSRVNQGYIEKSNVNSVHEMSRLIEITRTYTQISAMLQQQHDLHRTAVEKLADVPA</sequence>
<dbReference type="RefSeq" id="WP_057840378.1">
    <property type="nucleotide sequence ID" value="NZ_LLXZ01000217.1"/>
</dbReference>
<proteinExistence type="inferred from homology"/>
<dbReference type="Pfam" id="PF06429">
    <property type="entry name" value="Flg_bbr_C"/>
    <property type="match status" value="1"/>
</dbReference>
<evidence type="ECO:0000256" key="1">
    <source>
        <dbReference type="ARBA" id="ARBA00004117"/>
    </source>
</evidence>
<dbReference type="SUPFAM" id="SSF117143">
    <property type="entry name" value="Flagellar hook protein flgE"/>
    <property type="match status" value="1"/>
</dbReference>
<protein>
    <recommendedName>
        <fullName evidence="4">Flagellar basal-body rod protein FlgF</fullName>
    </recommendedName>
</protein>
<dbReference type="Proteomes" id="UP000050863">
    <property type="component" value="Unassembled WGS sequence"/>
</dbReference>
<evidence type="ECO:0000313" key="9">
    <source>
        <dbReference type="Proteomes" id="UP000050863"/>
    </source>
</evidence>
<dbReference type="PANTHER" id="PTHR30435:SF19">
    <property type="entry name" value="FLAGELLAR BASAL-BODY ROD PROTEIN FLGG"/>
    <property type="match status" value="1"/>
</dbReference>
<dbReference type="InterPro" id="IPR019776">
    <property type="entry name" value="Flagellar_basal_body_rod_CS"/>
</dbReference>
<comment type="subunit">
    <text evidence="4">The basal body constitutes a major portion of the flagellar organelle and consists of five rings (E,L,P,S, and M) mounted on a central rod. The rod consists of about 26 subunits of FlgG in the distal portion, and FlgB, FlgC and FlgF are thought to build up the proximal portion of the rod with about 6 subunits each.</text>
</comment>
<evidence type="ECO:0000259" key="5">
    <source>
        <dbReference type="Pfam" id="PF00460"/>
    </source>
</evidence>
<dbReference type="InterPro" id="IPR020013">
    <property type="entry name" value="Flagellar_FlgE/F/G"/>
</dbReference>
<keyword evidence="8" id="KW-0969">Cilium</keyword>
<dbReference type="InterPro" id="IPR001444">
    <property type="entry name" value="Flag_bb_rod_N"/>
</dbReference>
<feature type="domain" description="Flagellar hook protein FlgE/F/G-like D1" evidence="7">
    <location>
        <begin position="88"/>
        <end position="153"/>
    </location>
</feature>
<gene>
    <name evidence="8" type="primary">flgF</name>
    <name evidence="8" type="ORF">CQ12_32875</name>
</gene>
<accession>A0A0R3KM45</accession>
<dbReference type="InterPro" id="IPR012836">
    <property type="entry name" value="FlgF"/>
</dbReference>
<keyword evidence="8" id="KW-0966">Cell projection</keyword>
<comment type="similarity">
    <text evidence="2 4">Belongs to the flagella basal body rod proteins family.</text>
</comment>
<keyword evidence="3 4" id="KW-0975">Bacterial flagellum</keyword>
<dbReference type="InterPro" id="IPR010930">
    <property type="entry name" value="Flg_bb/hook_C_dom"/>
</dbReference>
<dbReference type="AlphaFoldDB" id="A0A0R3KM45"/>
<evidence type="ECO:0000256" key="2">
    <source>
        <dbReference type="ARBA" id="ARBA00009677"/>
    </source>
</evidence>
<feature type="domain" description="Flagellar basal-body/hook protein C-terminal" evidence="6">
    <location>
        <begin position="204"/>
        <end position="245"/>
    </location>
</feature>
<dbReference type="NCBIfam" id="NF009331">
    <property type="entry name" value="PRK12689.1"/>
    <property type="match status" value="1"/>
</dbReference>
<evidence type="ECO:0000256" key="4">
    <source>
        <dbReference type="RuleBase" id="RU362116"/>
    </source>
</evidence>
<dbReference type="Pfam" id="PF00460">
    <property type="entry name" value="Flg_bb_rod"/>
    <property type="match status" value="1"/>
</dbReference>
<organism evidence="8 9">
    <name type="scientific">Bradyrhizobium jicamae</name>
    <dbReference type="NCBI Taxonomy" id="280332"/>
    <lineage>
        <taxon>Bacteria</taxon>
        <taxon>Pseudomonadati</taxon>
        <taxon>Pseudomonadota</taxon>
        <taxon>Alphaproteobacteria</taxon>
        <taxon>Hyphomicrobiales</taxon>
        <taxon>Nitrobacteraceae</taxon>
        <taxon>Bradyrhizobium</taxon>
    </lineage>
</organism>
<evidence type="ECO:0000259" key="7">
    <source>
        <dbReference type="Pfam" id="PF22692"/>
    </source>
</evidence>
<dbReference type="NCBIfam" id="TIGR03506">
    <property type="entry name" value="FlgEFG_subfam"/>
    <property type="match status" value="1"/>
</dbReference>
<evidence type="ECO:0000259" key="6">
    <source>
        <dbReference type="Pfam" id="PF06429"/>
    </source>
</evidence>
<dbReference type="InterPro" id="IPR037925">
    <property type="entry name" value="FlgE/F/G-like"/>
</dbReference>
<dbReference type="PROSITE" id="PS00588">
    <property type="entry name" value="FLAGELLA_BB_ROD"/>
    <property type="match status" value="1"/>
</dbReference>
<keyword evidence="8" id="KW-0282">Flagellum</keyword>
<dbReference type="GO" id="GO:0071978">
    <property type="term" value="P:bacterial-type flagellum-dependent swarming motility"/>
    <property type="evidence" value="ECO:0007669"/>
    <property type="project" value="TreeGrafter"/>
</dbReference>
<evidence type="ECO:0000313" key="8">
    <source>
        <dbReference type="EMBL" id="KRQ94430.1"/>
    </source>
</evidence>
<dbReference type="NCBIfam" id="TIGR02490">
    <property type="entry name" value="flgF"/>
    <property type="match status" value="1"/>
</dbReference>
<comment type="subcellular location">
    <subcellularLocation>
        <location evidence="1 4">Bacterial flagellum basal body</location>
    </subcellularLocation>
</comment>
<keyword evidence="9" id="KW-1185">Reference proteome</keyword>
<dbReference type="EMBL" id="LLXZ01000217">
    <property type="protein sequence ID" value="KRQ94430.1"/>
    <property type="molecule type" value="Genomic_DNA"/>
</dbReference>
<comment type="caution">
    <text evidence="8">The sequence shown here is derived from an EMBL/GenBank/DDBJ whole genome shotgun (WGS) entry which is preliminary data.</text>
</comment>
<evidence type="ECO:0000256" key="3">
    <source>
        <dbReference type="ARBA" id="ARBA00023143"/>
    </source>
</evidence>